<dbReference type="Pfam" id="PF00486">
    <property type="entry name" value="Trans_reg_C"/>
    <property type="match status" value="1"/>
</dbReference>
<feature type="modified residue" description="4-aspartylphosphate" evidence="2">
    <location>
        <position position="54"/>
    </location>
</feature>
<evidence type="ECO:0000313" key="6">
    <source>
        <dbReference type="EMBL" id="MPV85433.1"/>
    </source>
</evidence>
<organism evidence="6 7">
    <name type="scientific">Ostreibacterium oceani</name>
    <dbReference type="NCBI Taxonomy" id="2654998"/>
    <lineage>
        <taxon>Bacteria</taxon>
        <taxon>Pseudomonadati</taxon>
        <taxon>Pseudomonadota</taxon>
        <taxon>Gammaproteobacteria</taxon>
        <taxon>Cardiobacteriales</taxon>
        <taxon>Ostreibacteriaceae</taxon>
        <taxon>Ostreibacterium</taxon>
    </lineage>
</organism>
<keyword evidence="7" id="KW-1185">Reference proteome</keyword>
<dbReference type="InterPro" id="IPR001789">
    <property type="entry name" value="Sig_transdc_resp-reg_receiver"/>
</dbReference>
<protein>
    <submittedName>
        <fullName evidence="6">Two-component system response regulator CreB</fullName>
    </submittedName>
</protein>
<dbReference type="Pfam" id="PF00072">
    <property type="entry name" value="Response_reg"/>
    <property type="match status" value="1"/>
</dbReference>
<dbReference type="AlphaFoldDB" id="A0A6N7ETZ6"/>
<dbReference type="InterPro" id="IPR011006">
    <property type="entry name" value="CheY-like_superfamily"/>
</dbReference>
<dbReference type="EMBL" id="WHNW01000002">
    <property type="protein sequence ID" value="MPV85433.1"/>
    <property type="molecule type" value="Genomic_DNA"/>
</dbReference>
<evidence type="ECO:0000256" key="2">
    <source>
        <dbReference type="PROSITE-ProRule" id="PRU00169"/>
    </source>
</evidence>
<keyword evidence="2" id="KW-0597">Phosphoprotein</keyword>
<dbReference type="SUPFAM" id="SSF46894">
    <property type="entry name" value="C-terminal effector domain of the bipartite response regulators"/>
    <property type="match status" value="1"/>
</dbReference>
<comment type="caution">
    <text evidence="6">The sequence shown here is derived from an EMBL/GenBank/DDBJ whole genome shotgun (WGS) entry which is preliminary data.</text>
</comment>
<gene>
    <name evidence="6" type="primary">creB</name>
    <name evidence="6" type="ORF">GCU85_01625</name>
</gene>
<dbReference type="SMART" id="SM00862">
    <property type="entry name" value="Trans_reg_C"/>
    <property type="match status" value="1"/>
</dbReference>
<feature type="DNA-binding region" description="OmpR/PhoB-type" evidence="3">
    <location>
        <begin position="143"/>
        <end position="242"/>
    </location>
</feature>
<dbReference type="Gene3D" id="3.40.50.2300">
    <property type="match status" value="1"/>
</dbReference>
<dbReference type="InterPro" id="IPR036388">
    <property type="entry name" value="WH-like_DNA-bd_sf"/>
</dbReference>
<dbReference type="PANTHER" id="PTHR48111">
    <property type="entry name" value="REGULATOR OF RPOS"/>
    <property type="match status" value="1"/>
</dbReference>
<evidence type="ECO:0000256" key="1">
    <source>
        <dbReference type="ARBA" id="ARBA00023125"/>
    </source>
</evidence>
<dbReference type="InterPro" id="IPR016032">
    <property type="entry name" value="Sig_transdc_resp-reg_C-effctor"/>
</dbReference>
<dbReference type="GO" id="GO:0032993">
    <property type="term" value="C:protein-DNA complex"/>
    <property type="evidence" value="ECO:0007669"/>
    <property type="project" value="TreeGrafter"/>
</dbReference>
<evidence type="ECO:0000256" key="3">
    <source>
        <dbReference type="PROSITE-ProRule" id="PRU01091"/>
    </source>
</evidence>
<dbReference type="GO" id="GO:0000156">
    <property type="term" value="F:phosphorelay response regulator activity"/>
    <property type="evidence" value="ECO:0007669"/>
    <property type="project" value="TreeGrafter"/>
</dbReference>
<dbReference type="Gene3D" id="6.10.250.690">
    <property type="match status" value="1"/>
</dbReference>
<dbReference type="GO" id="GO:0006355">
    <property type="term" value="P:regulation of DNA-templated transcription"/>
    <property type="evidence" value="ECO:0007669"/>
    <property type="project" value="InterPro"/>
</dbReference>
<dbReference type="FunCoup" id="A0A6N7ETZ6">
    <property type="interactions" value="54"/>
</dbReference>
<dbReference type="InterPro" id="IPR001867">
    <property type="entry name" value="OmpR/PhoB-type_DNA-bd"/>
</dbReference>
<dbReference type="RefSeq" id="WP_407944960.1">
    <property type="nucleotide sequence ID" value="NZ_WHNW01000002.1"/>
</dbReference>
<dbReference type="GO" id="GO:0005829">
    <property type="term" value="C:cytosol"/>
    <property type="evidence" value="ECO:0007669"/>
    <property type="project" value="TreeGrafter"/>
</dbReference>
<dbReference type="Proteomes" id="UP000471298">
    <property type="component" value="Unassembled WGS sequence"/>
</dbReference>
<dbReference type="SMART" id="SM00448">
    <property type="entry name" value="REC"/>
    <property type="match status" value="1"/>
</dbReference>
<evidence type="ECO:0000259" key="5">
    <source>
        <dbReference type="PROSITE" id="PS51755"/>
    </source>
</evidence>
<dbReference type="PANTHER" id="PTHR48111:SF6">
    <property type="entry name" value="TRANSCRIPTIONAL REGULATORY PROTEIN CREB"/>
    <property type="match status" value="1"/>
</dbReference>
<dbReference type="CDD" id="cd00383">
    <property type="entry name" value="trans_reg_C"/>
    <property type="match status" value="1"/>
</dbReference>
<dbReference type="InParanoid" id="A0A6N7ETZ6"/>
<sequence length="242" mass="27270">MMITTVLIIEDEAEIADTLLYALTAEGMHPTWVMDAKSALVHLASTPTEFIILDVGLPDASGFELFKTIRQQYDIPTMFLTARSEEIDRIVGLEIGADDYVTKPFSPREVVARVRNILKRSQTMDNAPELSTQAVSQAMAASDEGSKNTPFLLDEQLMKIAYRGHDLALTRSEYLLLSTLIKYPKRIYSRRQLIEQVWTSNHPSDDRVIDTHIKSLRQKLKSIDADDIPIVTHRGFGYSLAS</sequence>
<dbReference type="GO" id="GO:0000976">
    <property type="term" value="F:transcription cis-regulatory region binding"/>
    <property type="evidence" value="ECO:0007669"/>
    <property type="project" value="TreeGrafter"/>
</dbReference>
<name>A0A6N7ETZ6_9GAMM</name>
<accession>A0A6N7ETZ6</accession>
<reference evidence="6 7" key="1">
    <citation type="submission" date="2019-10" db="EMBL/GenBank/DDBJ databases">
        <title>Cardiobacteriales fam. a chemoheterotrophic member of the order Cardiobacteriales, and proposal of Cardiobacteriales fam. nov.</title>
        <authorList>
            <person name="Wang C."/>
        </authorList>
    </citation>
    <scope>NUCLEOTIDE SEQUENCE [LARGE SCALE GENOMIC DNA]</scope>
    <source>
        <strain evidence="6 7">ML27</strain>
    </source>
</reference>
<dbReference type="PROSITE" id="PS50110">
    <property type="entry name" value="RESPONSE_REGULATORY"/>
    <property type="match status" value="1"/>
</dbReference>
<dbReference type="InterPro" id="IPR039420">
    <property type="entry name" value="WalR-like"/>
</dbReference>
<evidence type="ECO:0000313" key="7">
    <source>
        <dbReference type="Proteomes" id="UP000471298"/>
    </source>
</evidence>
<dbReference type="Gene3D" id="1.10.10.10">
    <property type="entry name" value="Winged helix-like DNA-binding domain superfamily/Winged helix DNA-binding domain"/>
    <property type="match status" value="1"/>
</dbReference>
<keyword evidence="1 3" id="KW-0238">DNA-binding</keyword>
<dbReference type="NCBIfam" id="NF008296">
    <property type="entry name" value="PRK11083.1"/>
    <property type="match status" value="1"/>
</dbReference>
<feature type="domain" description="Response regulatory" evidence="4">
    <location>
        <begin position="5"/>
        <end position="118"/>
    </location>
</feature>
<dbReference type="SUPFAM" id="SSF52172">
    <property type="entry name" value="CheY-like"/>
    <property type="match status" value="1"/>
</dbReference>
<proteinExistence type="predicted"/>
<dbReference type="PROSITE" id="PS51755">
    <property type="entry name" value="OMPR_PHOB"/>
    <property type="match status" value="1"/>
</dbReference>
<feature type="domain" description="OmpR/PhoB-type" evidence="5">
    <location>
        <begin position="143"/>
        <end position="242"/>
    </location>
</feature>
<evidence type="ECO:0000259" key="4">
    <source>
        <dbReference type="PROSITE" id="PS50110"/>
    </source>
</evidence>